<dbReference type="Proteomes" id="UP000799750">
    <property type="component" value="Unassembled WGS sequence"/>
</dbReference>
<dbReference type="InterPro" id="IPR029033">
    <property type="entry name" value="His_PPase_superfam"/>
</dbReference>
<dbReference type="GO" id="GO:0016791">
    <property type="term" value="F:phosphatase activity"/>
    <property type="evidence" value="ECO:0007669"/>
    <property type="project" value="TreeGrafter"/>
</dbReference>
<dbReference type="SUPFAM" id="SSF53254">
    <property type="entry name" value="Phosphoglycerate mutase-like"/>
    <property type="match status" value="1"/>
</dbReference>
<dbReference type="AlphaFoldDB" id="A0A6A6Q9N6"/>
<evidence type="ECO:0000313" key="2">
    <source>
        <dbReference type="Proteomes" id="UP000799750"/>
    </source>
</evidence>
<reference evidence="1" key="1">
    <citation type="journal article" date="2020" name="Stud. Mycol.">
        <title>101 Dothideomycetes genomes: a test case for predicting lifestyles and emergence of pathogens.</title>
        <authorList>
            <person name="Haridas S."/>
            <person name="Albert R."/>
            <person name="Binder M."/>
            <person name="Bloem J."/>
            <person name="Labutti K."/>
            <person name="Salamov A."/>
            <person name="Andreopoulos B."/>
            <person name="Baker S."/>
            <person name="Barry K."/>
            <person name="Bills G."/>
            <person name="Bluhm B."/>
            <person name="Cannon C."/>
            <person name="Castanera R."/>
            <person name="Culley D."/>
            <person name="Daum C."/>
            <person name="Ezra D."/>
            <person name="Gonzalez J."/>
            <person name="Henrissat B."/>
            <person name="Kuo A."/>
            <person name="Liang C."/>
            <person name="Lipzen A."/>
            <person name="Lutzoni F."/>
            <person name="Magnuson J."/>
            <person name="Mondo S."/>
            <person name="Nolan M."/>
            <person name="Ohm R."/>
            <person name="Pangilinan J."/>
            <person name="Park H.-J."/>
            <person name="Ramirez L."/>
            <person name="Alfaro M."/>
            <person name="Sun H."/>
            <person name="Tritt A."/>
            <person name="Yoshinaga Y."/>
            <person name="Zwiers L.-H."/>
            <person name="Turgeon B."/>
            <person name="Goodwin S."/>
            <person name="Spatafora J."/>
            <person name="Crous P."/>
            <person name="Grigoriev I."/>
        </authorList>
    </citation>
    <scope>NUCLEOTIDE SEQUENCE</scope>
    <source>
        <strain evidence="1">CBS 269.34</strain>
    </source>
</reference>
<dbReference type="InterPro" id="IPR013078">
    <property type="entry name" value="His_Pase_superF_clade-1"/>
</dbReference>
<accession>A0A6A6Q9N6</accession>
<dbReference type="Gene3D" id="3.40.50.1240">
    <property type="entry name" value="Phosphoglycerate mutase-like"/>
    <property type="match status" value="1"/>
</dbReference>
<dbReference type="GO" id="GO:0005737">
    <property type="term" value="C:cytoplasm"/>
    <property type="evidence" value="ECO:0007669"/>
    <property type="project" value="TreeGrafter"/>
</dbReference>
<dbReference type="OrthoDB" id="496981at2759"/>
<dbReference type="PANTHER" id="PTHR48100:SF54">
    <property type="entry name" value="PHOSPHATASE SPAC5H10.03-RELATED"/>
    <property type="match status" value="1"/>
</dbReference>
<dbReference type="Pfam" id="PF00300">
    <property type="entry name" value="His_Phos_1"/>
    <property type="match status" value="1"/>
</dbReference>
<name>A0A6A6Q9N6_9PEZI</name>
<evidence type="ECO:0008006" key="3">
    <source>
        <dbReference type="Google" id="ProtNLM"/>
    </source>
</evidence>
<sequence length="276" mass="30997">MAPVIHCIRHGQGFHNLGAGFYSLHDPHLTPLGISQCETLQATSFPDQSNISLITASPLSRALHTAFLTFSPALTSGRKCPPQILALPDAQETSDDPCDIGSDPSVLRGIVAENNWPVDLSLVKDGWNVKTLENRYSPHSSAIAARARDARVLLRQKIRELVRKGDTDAEVVLVTHGGYLHFFTDDWEDSYQYPGTGWHNCETRSYSFEEDVMADADGEARLTETTESRRKRGKTYPMYSREKQPELFELGMQRWESQGLQRPDKLRKVPDMSVII</sequence>
<dbReference type="CDD" id="cd07040">
    <property type="entry name" value="HP"/>
    <property type="match status" value="1"/>
</dbReference>
<dbReference type="InterPro" id="IPR050275">
    <property type="entry name" value="PGM_Phosphatase"/>
</dbReference>
<dbReference type="PANTHER" id="PTHR48100">
    <property type="entry name" value="BROAD-SPECIFICITY PHOSPHATASE YOR283W-RELATED"/>
    <property type="match status" value="1"/>
</dbReference>
<evidence type="ECO:0000313" key="1">
    <source>
        <dbReference type="EMBL" id="KAF2489035.1"/>
    </source>
</evidence>
<gene>
    <name evidence="1" type="ORF">BU16DRAFT_520144</name>
</gene>
<keyword evidence="2" id="KW-1185">Reference proteome</keyword>
<protein>
    <recommendedName>
        <fullName evidence="3">Phosphoglycerate mutase-like protein</fullName>
    </recommendedName>
</protein>
<dbReference type="EMBL" id="MU004200">
    <property type="protein sequence ID" value="KAF2489035.1"/>
    <property type="molecule type" value="Genomic_DNA"/>
</dbReference>
<proteinExistence type="predicted"/>
<organism evidence="1 2">
    <name type="scientific">Lophium mytilinum</name>
    <dbReference type="NCBI Taxonomy" id="390894"/>
    <lineage>
        <taxon>Eukaryota</taxon>
        <taxon>Fungi</taxon>
        <taxon>Dikarya</taxon>
        <taxon>Ascomycota</taxon>
        <taxon>Pezizomycotina</taxon>
        <taxon>Dothideomycetes</taxon>
        <taxon>Pleosporomycetidae</taxon>
        <taxon>Mytilinidiales</taxon>
        <taxon>Mytilinidiaceae</taxon>
        <taxon>Lophium</taxon>
    </lineage>
</organism>
<dbReference type="SMART" id="SM00855">
    <property type="entry name" value="PGAM"/>
    <property type="match status" value="1"/>
</dbReference>